<evidence type="ECO:0000313" key="2">
    <source>
        <dbReference type="Proteomes" id="UP000236047"/>
    </source>
</evidence>
<dbReference type="Gene3D" id="3.30.10.10">
    <property type="entry name" value="Trypsin Inhibitor V, subunit A"/>
    <property type="match status" value="1"/>
</dbReference>
<dbReference type="EMBL" id="LJSN01000002">
    <property type="protein sequence ID" value="PNE41640.1"/>
    <property type="molecule type" value="Genomic_DNA"/>
</dbReference>
<dbReference type="InterPro" id="IPR021719">
    <property type="entry name" value="Prot_inh_I78"/>
</dbReference>
<sequence>MAPEPNLPGDLPEIQDDPETYAGLTQEAAEERARARGWTTVRAVPPGAMITMDYLVGRINFEVKDGVVVRGWEG</sequence>
<dbReference type="Pfam" id="PF11720">
    <property type="entry name" value="Inhibitor_I78"/>
    <property type="match status" value="1"/>
</dbReference>
<name>A0A2N8PKX2_STRNR</name>
<keyword evidence="2" id="KW-1185">Reference proteome</keyword>
<evidence type="ECO:0000313" key="1">
    <source>
        <dbReference type="EMBL" id="PNE41640.1"/>
    </source>
</evidence>
<protein>
    <submittedName>
        <fullName evidence="1">Proteinase inhibitor I78</fullName>
    </submittedName>
</protein>
<dbReference type="Proteomes" id="UP000236047">
    <property type="component" value="Unassembled WGS sequence"/>
</dbReference>
<gene>
    <name evidence="1" type="ORF">AOB60_13550</name>
</gene>
<dbReference type="RefSeq" id="WP_039637693.1">
    <property type="nucleotide sequence ID" value="NZ_LJSN01000002.1"/>
</dbReference>
<accession>A0A2N8PKX2</accession>
<dbReference type="AlphaFoldDB" id="A0A2N8PKX2"/>
<proteinExistence type="predicted"/>
<comment type="caution">
    <text evidence="1">The sequence shown here is derived from an EMBL/GenBank/DDBJ whole genome shotgun (WGS) entry which is preliminary data.</text>
</comment>
<organism evidence="1 2">
    <name type="scientific">Streptomyces noursei</name>
    <name type="common">Streptomyces albulus</name>
    <dbReference type="NCBI Taxonomy" id="1971"/>
    <lineage>
        <taxon>Bacteria</taxon>
        <taxon>Bacillati</taxon>
        <taxon>Actinomycetota</taxon>
        <taxon>Actinomycetes</taxon>
        <taxon>Kitasatosporales</taxon>
        <taxon>Streptomycetaceae</taxon>
        <taxon>Streptomyces</taxon>
    </lineage>
</organism>
<reference evidence="2" key="1">
    <citation type="submission" date="2015-09" db="EMBL/GenBank/DDBJ databases">
        <authorList>
            <person name="Graham D.E."/>
            <person name="Mahan K.M."/>
            <person name="Klingeman D.M."/>
            <person name="Fida T."/>
            <person name="Giannone R.J."/>
            <person name="Hettich R.L."/>
            <person name="Parry R.J."/>
            <person name="Spain J.C."/>
        </authorList>
    </citation>
    <scope>NUCLEOTIDE SEQUENCE [LARGE SCALE GENOMIC DNA]</scope>
    <source>
        <strain evidence="2">JCM 4701</strain>
    </source>
</reference>